<dbReference type="STRING" id="161767.ENSAPEP00000032540"/>
<keyword evidence="8" id="KW-0492">Microsome</keyword>
<evidence type="ECO:0000256" key="6">
    <source>
        <dbReference type="ARBA" id="ARBA00022723"/>
    </source>
</evidence>
<reference evidence="14" key="3">
    <citation type="submission" date="2025-09" db="UniProtKB">
        <authorList>
            <consortium name="Ensembl"/>
        </authorList>
    </citation>
    <scope>IDENTIFICATION</scope>
</reference>
<name>A0A3P8U1W2_AMPPE</name>
<evidence type="ECO:0000256" key="10">
    <source>
        <dbReference type="ARBA" id="ARBA00023004"/>
    </source>
</evidence>
<sequence length="76" mass="8987">MGFLPVFSLETWILLITLIYIFIMYGQWTFEVFEKLGIPGPKPVIYMGTVYYTGDCENAQKYGRIWGQELYLLCRF</sequence>
<keyword evidence="7" id="KW-0256">Endoplasmic reticulum</keyword>
<dbReference type="InterPro" id="IPR050705">
    <property type="entry name" value="Cytochrome_P450_3A"/>
</dbReference>
<evidence type="ECO:0000256" key="11">
    <source>
        <dbReference type="ARBA" id="ARBA00023033"/>
    </source>
</evidence>
<keyword evidence="12 13" id="KW-0472">Membrane</keyword>
<dbReference type="Ensembl" id="ENSAPET00000033401.1">
    <property type="protein sequence ID" value="ENSAPEP00000032540.1"/>
    <property type="gene ID" value="ENSAPEG00000023107.1"/>
</dbReference>
<accession>A0A3P8U1W2</accession>
<keyword evidence="10" id="KW-0408">Iron</keyword>
<dbReference type="GO" id="GO:0008202">
    <property type="term" value="P:steroid metabolic process"/>
    <property type="evidence" value="ECO:0007669"/>
    <property type="project" value="TreeGrafter"/>
</dbReference>
<evidence type="ECO:0000256" key="12">
    <source>
        <dbReference type="ARBA" id="ARBA00023136"/>
    </source>
</evidence>
<evidence type="ECO:0000256" key="4">
    <source>
        <dbReference type="ARBA" id="ARBA00012109"/>
    </source>
</evidence>
<keyword evidence="15" id="KW-1185">Reference proteome</keyword>
<feature type="transmembrane region" description="Helical" evidence="13">
    <location>
        <begin position="6"/>
        <end position="25"/>
    </location>
</feature>
<keyword evidence="5" id="KW-0349">Heme</keyword>
<evidence type="ECO:0000313" key="15">
    <source>
        <dbReference type="Proteomes" id="UP000265080"/>
    </source>
</evidence>
<dbReference type="PANTHER" id="PTHR24302:SF38">
    <property type="entry name" value="CYTOCHROME P450 3A5"/>
    <property type="match status" value="1"/>
</dbReference>
<keyword evidence="6" id="KW-0479">Metal-binding</keyword>
<organism evidence="14 15">
    <name type="scientific">Amphiprion percula</name>
    <name type="common">Orange clownfish</name>
    <name type="synonym">Lutjanus percula</name>
    <dbReference type="NCBI Taxonomy" id="161767"/>
    <lineage>
        <taxon>Eukaryota</taxon>
        <taxon>Metazoa</taxon>
        <taxon>Chordata</taxon>
        <taxon>Craniata</taxon>
        <taxon>Vertebrata</taxon>
        <taxon>Euteleostomi</taxon>
        <taxon>Actinopterygii</taxon>
        <taxon>Neopterygii</taxon>
        <taxon>Teleostei</taxon>
        <taxon>Neoteleostei</taxon>
        <taxon>Acanthomorphata</taxon>
        <taxon>Ovalentaria</taxon>
        <taxon>Pomacentridae</taxon>
        <taxon>Amphiprion</taxon>
    </lineage>
</organism>
<keyword evidence="13" id="KW-0812">Transmembrane</keyword>
<keyword evidence="11" id="KW-0503">Monooxygenase</keyword>
<dbReference type="GO" id="GO:0070989">
    <property type="term" value="P:oxidative demethylation"/>
    <property type="evidence" value="ECO:0007669"/>
    <property type="project" value="TreeGrafter"/>
</dbReference>
<dbReference type="GO" id="GO:0046872">
    <property type="term" value="F:metal ion binding"/>
    <property type="evidence" value="ECO:0007669"/>
    <property type="project" value="UniProtKB-KW"/>
</dbReference>
<dbReference type="EC" id="1.14.14.1" evidence="4"/>
<reference evidence="14 15" key="1">
    <citation type="submission" date="2018-03" db="EMBL/GenBank/DDBJ databases">
        <title>Finding Nemo's genes: A chromosome-scale reference assembly of the genome of the orange clownfish Amphiprion percula.</title>
        <authorList>
            <person name="Lehmann R."/>
        </authorList>
    </citation>
    <scope>NUCLEOTIDE SEQUENCE</scope>
</reference>
<keyword evidence="9" id="KW-0560">Oxidoreductase</keyword>
<dbReference type="GeneTree" id="ENSGT01030000235934"/>
<dbReference type="GO" id="GO:0050649">
    <property type="term" value="F:testosterone 6-beta-hydroxylase activity"/>
    <property type="evidence" value="ECO:0007669"/>
    <property type="project" value="TreeGrafter"/>
</dbReference>
<proteinExistence type="inferred from homology"/>
<dbReference type="OMA" id="TGDCENA"/>
<keyword evidence="13" id="KW-1133">Transmembrane helix</keyword>
<dbReference type="GO" id="GO:0005789">
    <property type="term" value="C:endoplasmic reticulum membrane"/>
    <property type="evidence" value="ECO:0007669"/>
    <property type="project" value="UniProtKB-SubCell"/>
</dbReference>
<comment type="subcellular location">
    <subcellularLocation>
        <location evidence="2">Endoplasmic reticulum membrane</location>
        <topology evidence="2">Peripheral membrane protein</topology>
    </subcellularLocation>
    <subcellularLocation>
        <location evidence="1">Microsome membrane</location>
        <topology evidence="1">Peripheral membrane protein</topology>
    </subcellularLocation>
</comment>
<dbReference type="AlphaFoldDB" id="A0A3P8U1W2"/>
<evidence type="ECO:0000256" key="13">
    <source>
        <dbReference type="SAM" id="Phobius"/>
    </source>
</evidence>
<evidence type="ECO:0000256" key="1">
    <source>
        <dbReference type="ARBA" id="ARBA00004174"/>
    </source>
</evidence>
<evidence type="ECO:0000256" key="7">
    <source>
        <dbReference type="ARBA" id="ARBA00022824"/>
    </source>
</evidence>
<dbReference type="GO" id="GO:0016712">
    <property type="term" value="F:oxidoreductase activity, acting on paired donors, with incorporation or reduction of molecular oxygen, reduced flavin or flavoprotein as one donor, and incorporation of one atom of oxygen"/>
    <property type="evidence" value="ECO:0007669"/>
    <property type="project" value="UniProtKB-EC"/>
</dbReference>
<dbReference type="PANTHER" id="PTHR24302">
    <property type="entry name" value="CYTOCHROME P450 FAMILY 3"/>
    <property type="match status" value="1"/>
</dbReference>
<evidence type="ECO:0000256" key="5">
    <source>
        <dbReference type="ARBA" id="ARBA00022617"/>
    </source>
</evidence>
<evidence type="ECO:0000256" key="9">
    <source>
        <dbReference type="ARBA" id="ARBA00023002"/>
    </source>
</evidence>
<evidence type="ECO:0000256" key="2">
    <source>
        <dbReference type="ARBA" id="ARBA00004406"/>
    </source>
</evidence>
<reference evidence="14" key="2">
    <citation type="submission" date="2025-08" db="UniProtKB">
        <authorList>
            <consortium name="Ensembl"/>
        </authorList>
    </citation>
    <scope>IDENTIFICATION</scope>
</reference>
<dbReference type="Proteomes" id="UP000265080">
    <property type="component" value="Chromosome 3"/>
</dbReference>
<protein>
    <recommendedName>
        <fullName evidence="4">unspecific monooxygenase</fullName>
        <ecNumber evidence="4">1.14.14.1</ecNumber>
    </recommendedName>
</protein>
<evidence type="ECO:0000256" key="8">
    <source>
        <dbReference type="ARBA" id="ARBA00022848"/>
    </source>
</evidence>
<evidence type="ECO:0000313" key="14">
    <source>
        <dbReference type="Ensembl" id="ENSAPEP00000032540.1"/>
    </source>
</evidence>
<evidence type="ECO:0000256" key="3">
    <source>
        <dbReference type="ARBA" id="ARBA00010617"/>
    </source>
</evidence>
<comment type="similarity">
    <text evidence="3">Belongs to the cytochrome P450 family.</text>
</comment>